<comment type="similarity">
    <text evidence="1 4">Belongs to the polyphosphate kinase 2 (PPK2) family. Class I subfamily.</text>
</comment>
<name>A0A521EEH3_SACCC</name>
<dbReference type="Pfam" id="PF03976">
    <property type="entry name" value="PPK2"/>
    <property type="match status" value="1"/>
</dbReference>
<gene>
    <name evidence="6" type="ORF">SAMN06265379_108132</name>
</gene>
<dbReference type="PANTHER" id="PTHR34383:SF1">
    <property type="entry name" value="ADP-POLYPHOSPHATE PHOSPHOTRANSFERASE"/>
    <property type="match status" value="1"/>
</dbReference>
<dbReference type="InterPro" id="IPR016898">
    <property type="entry name" value="Polyphosphate_phosphotransfera"/>
</dbReference>
<dbReference type="NCBIfam" id="TIGR03707">
    <property type="entry name" value="PPK2_P_aer"/>
    <property type="match status" value="1"/>
</dbReference>
<dbReference type="PIRSF" id="PIRSF028756">
    <property type="entry name" value="PPK2_prd"/>
    <property type="match status" value="1"/>
</dbReference>
<dbReference type="RefSeq" id="WP_221929433.1">
    <property type="nucleotide sequence ID" value="NZ_FXTB01000008.1"/>
</dbReference>
<comment type="subunit">
    <text evidence="4">Homotetramer.</text>
</comment>
<dbReference type="GO" id="GO:0006793">
    <property type="term" value="P:phosphorus metabolic process"/>
    <property type="evidence" value="ECO:0007669"/>
    <property type="project" value="InterPro"/>
</dbReference>
<evidence type="ECO:0000256" key="3">
    <source>
        <dbReference type="ARBA" id="ARBA00022777"/>
    </source>
</evidence>
<comment type="function">
    <text evidence="4">Uses inorganic polyphosphate (polyP) as a donor to convert GDP to GTP or ADP to ATP.</text>
</comment>
<sequence>MMRYHSIENDPEYINLQTELIKLQYDIIEKKERLLIIFEGRDSAGKGGAIMRFIRFLNPRFYRVVALTKPTDIERRQWYFQRYIENLPNPGEIVFFDRSWYNRAVVEPVMGFCTPEQYKLFLKQVVSLENMLVEDGLKIVKLWFSIDPEEQKRRLEERKINPLIQWKLSTVDMQAQLKWDDYTYYKNKMFKHTGTPESPWVSVKGNNKDYARKEAMRYVLNSMSYAKKDKISTKDFITLVGQESNNYINITYYEQGIKITDYCSSNRLYSGMHNP</sequence>
<accession>A0A521EEH3</accession>
<dbReference type="GO" id="GO:0008976">
    <property type="term" value="F:polyphosphate kinase activity"/>
    <property type="evidence" value="ECO:0007669"/>
    <property type="project" value="UniProtKB-UniRule"/>
</dbReference>
<evidence type="ECO:0000256" key="4">
    <source>
        <dbReference type="RuleBase" id="RU369062"/>
    </source>
</evidence>
<dbReference type="InterPro" id="IPR027417">
    <property type="entry name" value="P-loop_NTPase"/>
</dbReference>
<dbReference type="AlphaFoldDB" id="A0A521EEH3"/>
<dbReference type="PANTHER" id="PTHR34383">
    <property type="entry name" value="POLYPHOSPHATE:AMP PHOSPHOTRANSFERASE-RELATED"/>
    <property type="match status" value="1"/>
</dbReference>
<dbReference type="InterPro" id="IPR022486">
    <property type="entry name" value="PPK2_PA0141"/>
</dbReference>
<dbReference type="EMBL" id="FXTB01000008">
    <property type="protein sequence ID" value="SMO81570.1"/>
    <property type="molecule type" value="Genomic_DNA"/>
</dbReference>
<dbReference type="EC" id="2.7.4.-" evidence="4"/>
<evidence type="ECO:0000256" key="1">
    <source>
        <dbReference type="ARBA" id="ARBA00009924"/>
    </source>
</evidence>
<evidence type="ECO:0000259" key="5">
    <source>
        <dbReference type="Pfam" id="PF03976"/>
    </source>
</evidence>
<organism evidence="6 7">
    <name type="scientific">Saccharicrinis carchari</name>
    <dbReference type="NCBI Taxonomy" id="1168039"/>
    <lineage>
        <taxon>Bacteria</taxon>
        <taxon>Pseudomonadati</taxon>
        <taxon>Bacteroidota</taxon>
        <taxon>Bacteroidia</taxon>
        <taxon>Marinilabiliales</taxon>
        <taxon>Marinilabiliaceae</taxon>
        <taxon>Saccharicrinis</taxon>
    </lineage>
</organism>
<dbReference type="Proteomes" id="UP000319040">
    <property type="component" value="Unassembled WGS sequence"/>
</dbReference>
<evidence type="ECO:0000313" key="7">
    <source>
        <dbReference type="Proteomes" id="UP000319040"/>
    </source>
</evidence>
<dbReference type="InterPro" id="IPR022488">
    <property type="entry name" value="PPK2-related"/>
</dbReference>
<dbReference type="Gene3D" id="3.40.50.300">
    <property type="entry name" value="P-loop containing nucleotide triphosphate hydrolases"/>
    <property type="match status" value="1"/>
</dbReference>
<proteinExistence type="inferred from homology"/>
<keyword evidence="2 4" id="KW-0808">Transferase</keyword>
<keyword evidence="7" id="KW-1185">Reference proteome</keyword>
<keyword evidence="3 4" id="KW-0418">Kinase</keyword>
<feature type="domain" description="Polyphosphate kinase-2-related" evidence="5">
    <location>
        <begin position="11"/>
        <end position="229"/>
    </location>
</feature>
<evidence type="ECO:0000313" key="6">
    <source>
        <dbReference type="EMBL" id="SMO81570.1"/>
    </source>
</evidence>
<reference evidence="6 7" key="1">
    <citation type="submission" date="2017-05" db="EMBL/GenBank/DDBJ databases">
        <authorList>
            <person name="Varghese N."/>
            <person name="Submissions S."/>
        </authorList>
    </citation>
    <scope>NUCLEOTIDE SEQUENCE [LARGE SCALE GENOMIC DNA]</scope>
    <source>
        <strain evidence="6 7">DSM 27040</strain>
    </source>
</reference>
<evidence type="ECO:0000256" key="2">
    <source>
        <dbReference type="ARBA" id="ARBA00022679"/>
    </source>
</evidence>
<dbReference type="SUPFAM" id="SSF52540">
    <property type="entry name" value="P-loop containing nucleoside triphosphate hydrolases"/>
    <property type="match status" value="1"/>
</dbReference>
<protein>
    <recommendedName>
        <fullName evidence="4">ADP/GDP-polyphosphate phosphotransferase</fullName>
        <ecNumber evidence="4">2.7.4.-</ecNumber>
    </recommendedName>
    <alternativeName>
        <fullName evidence="4">Polyphosphate kinase PPK2</fullName>
    </alternativeName>
</protein>